<evidence type="ECO:0000256" key="4">
    <source>
        <dbReference type="ARBA" id="ARBA00023163"/>
    </source>
</evidence>
<keyword evidence="2" id="KW-0805">Transcription regulation</keyword>
<dbReference type="Proteomes" id="UP000494172">
    <property type="component" value="Unassembled WGS sequence"/>
</dbReference>
<accession>A0A9Q9UQ19</accession>
<comment type="caution">
    <text evidence="6">The sequence shown here is derived from an EMBL/GenBank/DDBJ whole genome shotgun (WGS) entry which is preliminary data.</text>
</comment>
<dbReference type="Gene3D" id="3.40.190.10">
    <property type="entry name" value="Periplasmic binding protein-like II"/>
    <property type="match status" value="2"/>
</dbReference>
<dbReference type="InterPro" id="IPR005119">
    <property type="entry name" value="LysR_subst-bd"/>
</dbReference>
<dbReference type="GO" id="GO:0003700">
    <property type="term" value="F:DNA-binding transcription factor activity"/>
    <property type="evidence" value="ECO:0007669"/>
    <property type="project" value="InterPro"/>
</dbReference>
<dbReference type="AlphaFoldDB" id="A0A9Q9UQ19"/>
<dbReference type="PRINTS" id="PR00039">
    <property type="entry name" value="HTHLYSR"/>
</dbReference>
<dbReference type="InterPro" id="IPR000847">
    <property type="entry name" value="LysR_HTH_N"/>
</dbReference>
<dbReference type="SUPFAM" id="SSF53850">
    <property type="entry name" value="Periplasmic binding protein-like II"/>
    <property type="match status" value="1"/>
</dbReference>
<dbReference type="InterPro" id="IPR036390">
    <property type="entry name" value="WH_DNA-bd_sf"/>
</dbReference>
<dbReference type="PANTHER" id="PTHR30537">
    <property type="entry name" value="HTH-TYPE TRANSCRIPTIONAL REGULATOR"/>
    <property type="match status" value="1"/>
</dbReference>
<keyword evidence="3" id="KW-0238">DNA-binding</keyword>
<evidence type="ECO:0000256" key="2">
    <source>
        <dbReference type="ARBA" id="ARBA00023015"/>
    </source>
</evidence>
<dbReference type="CDD" id="cd08432">
    <property type="entry name" value="PBP2_GcdR_TrpI_HvrB_AmpR_like"/>
    <property type="match status" value="1"/>
</dbReference>
<dbReference type="PANTHER" id="PTHR30537:SF74">
    <property type="entry name" value="HTH-TYPE TRANSCRIPTIONAL REGULATOR TRPI"/>
    <property type="match status" value="1"/>
</dbReference>
<dbReference type="EMBL" id="CABVPX010000007">
    <property type="protein sequence ID" value="VWB50021.1"/>
    <property type="molecule type" value="Genomic_DNA"/>
</dbReference>
<dbReference type="NCBIfam" id="NF008352">
    <property type="entry name" value="PRK11139.1"/>
    <property type="match status" value="1"/>
</dbReference>
<evidence type="ECO:0000259" key="5">
    <source>
        <dbReference type="PROSITE" id="PS50931"/>
    </source>
</evidence>
<keyword evidence="4" id="KW-0804">Transcription</keyword>
<dbReference type="GO" id="GO:0006351">
    <property type="term" value="P:DNA-templated transcription"/>
    <property type="evidence" value="ECO:0007669"/>
    <property type="project" value="TreeGrafter"/>
</dbReference>
<dbReference type="SUPFAM" id="SSF46785">
    <property type="entry name" value="Winged helix' DNA-binding domain"/>
    <property type="match status" value="1"/>
</dbReference>
<proteinExistence type="inferred from homology"/>
<sequence length="306" mass="33413">MKFFSVPSLATRPPMRNRLPPLNPLRAFEAAARRGSVSAAADELHVTASAVSHQIRILENTLGVALFVRSKARVKLTPEGEALLEPVGTAFDMIANATVRLDSPAAAGDLVVSTPLSLTSRWLARHIGDFLERYPGIHLKVIPSNDDRETYSPDVDVCIRYGEGNWRNRRVELLEHPALFPVVSPALMNGPDAIRKVQDLAGRTLFCEHAGSWMRWLAEANADKLPGIRILEIGNAHIGVEAAVHGQGVALGDSLSVRDDLIDGTLVRPFSATVPSRHAYYLVTRHELAESPLVTAFTSWLRACLA</sequence>
<evidence type="ECO:0000256" key="1">
    <source>
        <dbReference type="ARBA" id="ARBA00009437"/>
    </source>
</evidence>
<evidence type="ECO:0000256" key="3">
    <source>
        <dbReference type="ARBA" id="ARBA00023125"/>
    </source>
</evidence>
<dbReference type="PROSITE" id="PS50931">
    <property type="entry name" value="HTH_LYSR"/>
    <property type="match status" value="1"/>
</dbReference>
<evidence type="ECO:0000313" key="7">
    <source>
        <dbReference type="Proteomes" id="UP000494172"/>
    </source>
</evidence>
<organism evidence="6 7">
    <name type="scientific">Burkholderia arboris</name>
    <dbReference type="NCBI Taxonomy" id="488730"/>
    <lineage>
        <taxon>Bacteria</taxon>
        <taxon>Pseudomonadati</taxon>
        <taxon>Pseudomonadota</taxon>
        <taxon>Betaproteobacteria</taxon>
        <taxon>Burkholderiales</taxon>
        <taxon>Burkholderiaceae</taxon>
        <taxon>Burkholderia</taxon>
        <taxon>Burkholderia cepacia complex</taxon>
    </lineage>
</organism>
<protein>
    <submittedName>
        <fullName evidence="6">LysR family transcriptional regulator</fullName>
    </submittedName>
</protein>
<dbReference type="Pfam" id="PF03466">
    <property type="entry name" value="LysR_substrate"/>
    <property type="match status" value="1"/>
</dbReference>
<name>A0A9Q9UQ19_9BURK</name>
<dbReference type="InterPro" id="IPR058163">
    <property type="entry name" value="LysR-type_TF_proteobact-type"/>
</dbReference>
<feature type="domain" description="HTH lysR-type" evidence="5">
    <location>
        <begin position="20"/>
        <end position="77"/>
    </location>
</feature>
<reference evidence="6 7" key="1">
    <citation type="submission" date="2019-09" db="EMBL/GenBank/DDBJ databases">
        <authorList>
            <person name="Depoorter E."/>
        </authorList>
    </citation>
    <scope>NUCLEOTIDE SEQUENCE [LARGE SCALE GENOMIC DNA]</scope>
    <source>
        <strain evidence="6">LMG 24066</strain>
    </source>
</reference>
<dbReference type="Gene3D" id="1.10.10.10">
    <property type="entry name" value="Winged helix-like DNA-binding domain superfamily/Winged helix DNA-binding domain"/>
    <property type="match status" value="1"/>
</dbReference>
<dbReference type="InterPro" id="IPR036388">
    <property type="entry name" value="WH-like_DNA-bd_sf"/>
</dbReference>
<dbReference type="GO" id="GO:0043565">
    <property type="term" value="F:sequence-specific DNA binding"/>
    <property type="evidence" value="ECO:0007669"/>
    <property type="project" value="TreeGrafter"/>
</dbReference>
<dbReference type="Pfam" id="PF00126">
    <property type="entry name" value="HTH_1"/>
    <property type="match status" value="1"/>
</dbReference>
<dbReference type="FunFam" id="1.10.10.10:FF:000038">
    <property type="entry name" value="Glycine cleavage system transcriptional activator"/>
    <property type="match status" value="1"/>
</dbReference>
<comment type="similarity">
    <text evidence="1">Belongs to the LysR transcriptional regulatory family.</text>
</comment>
<gene>
    <name evidence="6" type="ORF">BAR24066_02273</name>
</gene>
<evidence type="ECO:0000313" key="6">
    <source>
        <dbReference type="EMBL" id="VWB50021.1"/>
    </source>
</evidence>